<accession>A0A482Z8J0</accession>
<keyword evidence="2" id="KW-0964">Secreted</keyword>
<comment type="subcellular location">
    <subcellularLocation>
        <location evidence="1">Secreted</location>
    </subcellularLocation>
</comment>
<dbReference type="EMBL" id="HAGL01000041">
    <property type="protein sequence ID" value="SMD29068.1"/>
    <property type="molecule type" value="Transcribed_RNA"/>
</dbReference>
<reference evidence="5" key="2">
    <citation type="submission" date="2019-03" db="EMBL/GenBank/DDBJ databases">
        <title>Unravelling the molecular evolution of spider venoms.</title>
        <authorList>
            <person name="Pineda S."/>
        </authorList>
    </citation>
    <scope>NUCLEOTIDE SEQUENCE</scope>
</reference>
<dbReference type="InterPro" id="IPR004169">
    <property type="entry name" value="Spidertoxin"/>
</dbReference>
<dbReference type="Pfam" id="PF02819">
    <property type="entry name" value="Toxin_9"/>
    <property type="match status" value="1"/>
</dbReference>
<dbReference type="GO" id="GO:0005576">
    <property type="term" value="C:extracellular region"/>
    <property type="evidence" value="ECO:0007669"/>
    <property type="project" value="UniProtKB-SubCell"/>
</dbReference>
<evidence type="ECO:0000256" key="4">
    <source>
        <dbReference type="SAM" id="SignalP"/>
    </source>
</evidence>
<sequence length="90" mass="10014">MFALFAVVMLMTWTVSVGELSADDESEEARSKGCRDVGKECVPETPGKLCCQNRPCRCDVVGQSCTCHYKLFEYPGSINFTVRQNILILS</sequence>
<dbReference type="AlphaFoldDB" id="A0A482Z8J0"/>
<keyword evidence="3" id="KW-1015">Disulfide bond</keyword>
<evidence type="ECO:0000313" key="5">
    <source>
        <dbReference type="EMBL" id="SMD29068.1"/>
    </source>
</evidence>
<name>A0A482Z8J0_9ARAC</name>
<proteinExistence type="predicted"/>
<evidence type="ECO:0000256" key="3">
    <source>
        <dbReference type="ARBA" id="ARBA00023157"/>
    </source>
</evidence>
<dbReference type="GO" id="GO:0008200">
    <property type="term" value="F:ion channel inhibitor activity"/>
    <property type="evidence" value="ECO:0007669"/>
    <property type="project" value="InterPro"/>
</dbReference>
<feature type="chain" id="PRO_5019742416" evidence="4">
    <location>
        <begin position="19"/>
        <end position="90"/>
    </location>
</feature>
<protein>
    <submittedName>
        <fullName evidence="5">U21-Saltitoxin-Pre1c_1</fullName>
    </submittedName>
</protein>
<feature type="signal peptide" evidence="4">
    <location>
        <begin position="1"/>
        <end position="18"/>
    </location>
</feature>
<reference evidence="5" key="1">
    <citation type="submission" date="2017-03" db="EMBL/GenBank/DDBJ databases">
        <authorList>
            <person name="Braembl D."/>
        </authorList>
    </citation>
    <scope>NUCLEOTIDE SEQUENCE</scope>
</reference>
<dbReference type="CDD" id="cd12960">
    <property type="entry name" value="Spider_toxin"/>
    <property type="match status" value="1"/>
</dbReference>
<organism evidence="5">
    <name type="scientific">Phidippus regius</name>
    <dbReference type="NCBI Taxonomy" id="1905328"/>
    <lineage>
        <taxon>Eukaryota</taxon>
        <taxon>Metazoa</taxon>
        <taxon>Ecdysozoa</taxon>
        <taxon>Arthropoda</taxon>
        <taxon>Chelicerata</taxon>
        <taxon>Arachnida</taxon>
        <taxon>Araneae</taxon>
        <taxon>Araneomorphae</taxon>
        <taxon>Entelegynae</taxon>
        <taxon>Dionycha</taxon>
        <taxon>Salticidae</taxon>
        <taxon>Salticinae</taxon>
        <taxon>Salticoida</taxon>
        <taxon>Dendryphantini</taxon>
        <taxon>Phidippus</taxon>
    </lineage>
</organism>
<evidence type="ECO:0000256" key="2">
    <source>
        <dbReference type="ARBA" id="ARBA00022525"/>
    </source>
</evidence>
<evidence type="ECO:0000256" key="1">
    <source>
        <dbReference type="ARBA" id="ARBA00004613"/>
    </source>
</evidence>
<dbReference type="SUPFAM" id="SSF57059">
    <property type="entry name" value="omega toxin-like"/>
    <property type="match status" value="1"/>
</dbReference>
<keyword evidence="4" id="KW-0732">Signal</keyword>